<accession>A0A517T275</accession>
<dbReference type="InterPro" id="IPR052940">
    <property type="entry name" value="Carb_Esterase_6"/>
</dbReference>
<dbReference type="EMBL" id="CP036272">
    <property type="protein sequence ID" value="QDT62468.1"/>
    <property type="molecule type" value="Genomic_DNA"/>
</dbReference>
<dbReference type="InterPro" id="IPR036514">
    <property type="entry name" value="SGNH_hydro_sf"/>
</dbReference>
<evidence type="ECO:0000256" key="1">
    <source>
        <dbReference type="ARBA" id="ARBA00022801"/>
    </source>
</evidence>
<evidence type="ECO:0000256" key="2">
    <source>
        <dbReference type="SAM" id="SignalP"/>
    </source>
</evidence>
<evidence type="ECO:0000313" key="4">
    <source>
        <dbReference type="EMBL" id="QDT62468.1"/>
    </source>
</evidence>
<name>A0A517T275_9BACT</name>
<evidence type="ECO:0000313" key="5">
    <source>
        <dbReference type="Proteomes" id="UP000315003"/>
    </source>
</evidence>
<sequence precursor="true">MNRLMLTLLALSTASSVYAQEKHLFILSGQSNMKRLDPEASFSPAVRKAFGEGGVIVVKDAEGGQSIRRWYKKWKDVKNYRGMKPDTSADPSTIGDLYDRLMKKVDAEITGKTIKTVTFVWMQGEADSGKHYVVYEKCLKGLVQQLEEDLKLGKVNVVIGRLSDAKMESAGWVEIRRIQQSLCEANPDWEWVNTDDVNGENNGVHYTRAGYVEFGKRLAEKAIRLVD</sequence>
<keyword evidence="1" id="KW-0378">Hydrolase</keyword>
<reference evidence="4 5" key="1">
    <citation type="submission" date="2019-02" db="EMBL/GenBank/DDBJ databases">
        <title>Deep-cultivation of Planctomycetes and their phenomic and genomic characterization uncovers novel biology.</title>
        <authorList>
            <person name="Wiegand S."/>
            <person name="Jogler M."/>
            <person name="Boedeker C."/>
            <person name="Pinto D."/>
            <person name="Vollmers J."/>
            <person name="Rivas-Marin E."/>
            <person name="Kohn T."/>
            <person name="Peeters S.H."/>
            <person name="Heuer A."/>
            <person name="Rast P."/>
            <person name="Oberbeckmann S."/>
            <person name="Bunk B."/>
            <person name="Jeske O."/>
            <person name="Meyerdierks A."/>
            <person name="Storesund J.E."/>
            <person name="Kallscheuer N."/>
            <person name="Luecker S."/>
            <person name="Lage O.M."/>
            <person name="Pohl T."/>
            <person name="Merkel B.J."/>
            <person name="Hornburger P."/>
            <person name="Mueller R.-W."/>
            <person name="Bruemmer F."/>
            <person name="Labrenz M."/>
            <person name="Spormann A.M."/>
            <person name="Op den Camp H."/>
            <person name="Overmann J."/>
            <person name="Amann R."/>
            <person name="Jetten M.S.M."/>
            <person name="Mascher T."/>
            <person name="Medema M.H."/>
            <person name="Devos D.P."/>
            <person name="Kaster A.-K."/>
            <person name="Ovreas L."/>
            <person name="Rohde M."/>
            <person name="Galperin M.Y."/>
            <person name="Jogler C."/>
        </authorList>
    </citation>
    <scope>NUCLEOTIDE SEQUENCE [LARGE SCALE GENOMIC DNA]</scope>
    <source>
        <strain evidence="4 5">SV_7m_r</strain>
    </source>
</reference>
<dbReference type="OrthoDB" id="248184at2"/>
<dbReference type="AlphaFoldDB" id="A0A517T275"/>
<evidence type="ECO:0000259" key="3">
    <source>
        <dbReference type="Pfam" id="PF03629"/>
    </source>
</evidence>
<dbReference type="Proteomes" id="UP000315003">
    <property type="component" value="Chromosome"/>
</dbReference>
<feature type="signal peptide" evidence="2">
    <location>
        <begin position="1"/>
        <end position="19"/>
    </location>
</feature>
<dbReference type="RefSeq" id="WP_145277257.1">
    <property type="nucleotide sequence ID" value="NZ_CP036272.1"/>
</dbReference>
<protein>
    <recommendedName>
        <fullName evidence="3">Sialate O-acetylesterase domain-containing protein</fullName>
    </recommendedName>
</protein>
<keyword evidence="2" id="KW-0732">Signal</keyword>
<dbReference type="PANTHER" id="PTHR31988:SF19">
    <property type="entry name" value="9-O-ACETYL-N-ACETYLNEURAMINIC ACID DEACETYLASE-RELATED"/>
    <property type="match status" value="1"/>
</dbReference>
<feature type="domain" description="Sialate O-acetylesterase" evidence="3">
    <location>
        <begin position="36"/>
        <end position="223"/>
    </location>
</feature>
<keyword evidence="5" id="KW-1185">Reference proteome</keyword>
<dbReference type="Gene3D" id="3.40.50.1110">
    <property type="entry name" value="SGNH hydrolase"/>
    <property type="match status" value="1"/>
</dbReference>
<gene>
    <name evidence="4" type="ORF">SV7mr_50160</name>
</gene>
<dbReference type="InterPro" id="IPR005181">
    <property type="entry name" value="SASA"/>
</dbReference>
<feature type="chain" id="PRO_5022140672" description="Sialate O-acetylesterase domain-containing protein" evidence="2">
    <location>
        <begin position="20"/>
        <end position="227"/>
    </location>
</feature>
<organism evidence="4 5">
    <name type="scientific">Stieleria bergensis</name>
    <dbReference type="NCBI Taxonomy" id="2528025"/>
    <lineage>
        <taxon>Bacteria</taxon>
        <taxon>Pseudomonadati</taxon>
        <taxon>Planctomycetota</taxon>
        <taxon>Planctomycetia</taxon>
        <taxon>Pirellulales</taxon>
        <taxon>Pirellulaceae</taxon>
        <taxon>Stieleria</taxon>
    </lineage>
</organism>
<dbReference type="Pfam" id="PF03629">
    <property type="entry name" value="SASA"/>
    <property type="match status" value="1"/>
</dbReference>
<dbReference type="PANTHER" id="PTHR31988">
    <property type="entry name" value="ESTERASE, PUTATIVE (DUF303)-RELATED"/>
    <property type="match status" value="1"/>
</dbReference>
<dbReference type="GO" id="GO:0016788">
    <property type="term" value="F:hydrolase activity, acting on ester bonds"/>
    <property type="evidence" value="ECO:0007669"/>
    <property type="project" value="UniProtKB-ARBA"/>
</dbReference>
<proteinExistence type="predicted"/>
<dbReference type="SUPFAM" id="SSF52266">
    <property type="entry name" value="SGNH hydrolase"/>
    <property type="match status" value="1"/>
</dbReference>